<evidence type="ECO:0008006" key="3">
    <source>
        <dbReference type="Google" id="ProtNLM"/>
    </source>
</evidence>
<proteinExistence type="predicted"/>
<organism evidence="1 2">
    <name type="scientific">Paenibacillus woosongensis</name>
    <dbReference type="NCBI Taxonomy" id="307580"/>
    <lineage>
        <taxon>Bacteria</taxon>
        <taxon>Bacillati</taxon>
        <taxon>Bacillota</taxon>
        <taxon>Bacilli</taxon>
        <taxon>Bacillales</taxon>
        <taxon>Paenibacillaceae</taxon>
        <taxon>Paenibacillus</taxon>
    </lineage>
</organism>
<gene>
    <name evidence="1" type="ORF">GNP95_21530</name>
</gene>
<dbReference type="AlphaFoldDB" id="A0A7X2Z4M9"/>
<dbReference type="OrthoDB" id="1985886at2"/>
<sequence length="326" mass="37062">MKITDWAMIFVLIASPYLWVLHLHTGDLREAHGLQLRYTSALRTAVQDAAHALNLNELQHYETGYGSAKFMRTDKEEALSAFIETLSIHLGIENDPIAQRAMLAYIPVIAVIEYDGFSIYAVHESKEAGTGESELMHRWRPKKPYVYTDQSGNSIAFTLDNQVTAYESRSGEWLRGRQSELSFATDIPLLQDAEAFEQVRRATIVRTIEEDLAGYMNRHNEYAARIGVNYFFTLPALSQEDWTNTLNDTGVIVFVQGIPVGDRYYNNYAFGGGRLLQSKLLVGGIDEKTGLHYFFREGCPPRYRVEQAFTNRRDAAAKGYFENTCR</sequence>
<protein>
    <recommendedName>
        <fullName evidence="3">F0F1-type ATP synthase</fullName>
    </recommendedName>
</protein>
<accession>A0A7X2Z4M9</accession>
<reference evidence="1 2" key="1">
    <citation type="submission" date="2019-11" db="EMBL/GenBank/DDBJ databases">
        <title>Draft genome sequences of five Paenibacillus species of dairy origin.</title>
        <authorList>
            <person name="Olajide A.M."/>
            <person name="Chen S."/>
            <person name="Lapointe G."/>
        </authorList>
    </citation>
    <scope>NUCLEOTIDE SEQUENCE [LARGE SCALE GENOMIC DNA]</scope>
    <source>
        <strain evidence="1 2">12CR55</strain>
    </source>
</reference>
<dbReference type="Proteomes" id="UP000447876">
    <property type="component" value="Unassembled WGS sequence"/>
</dbReference>
<name>A0A7X2Z4M9_9BACL</name>
<dbReference type="EMBL" id="WNZW01000013">
    <property type="protein sequence ID" value="MUG47536.1"/>
    <property type="molecule type" value="Genomic_DNA"/>
</dbReference>
<dbReference type="RefSeq" id="WP_155612909.1">
    <property type="nucleotide sequence ID" value="NZ_WNZW01000013.1"/>
</dbReference>
<evidence type="ECO:0000313" key="1">
    <source>
        <dbReference type="EMBL" id="MUG47536.1"/>
    </source>
</evidence>
<comment type="caution">
    <text evidence="1">The sequence shown here is derived from an EMBL/GenBank/DDBJ whole genome shotgun (WGS) entry which is preliminary data.</text>
</comment>
<evidence type="ECO:0000313" key="2">
    <source>
        <dbReference type="Proteomes" id="UP000447876"/>
    </source>
</evidence>